<name>T0RGL3_SAPDV</name>
<evidence type="ECO:0000313" key="2">
    <source>
        <dbReference type="Proteomes" id="UP000030762"/>
    </source>
</evidence>
<organism evidence="1 2">
    <name type="scientific">Saprolegnia diclina (strain VS20)</name>
    <dbReference type="NCBI Taxonomy" id="1156394"/>
    <lineage>
        <taxon>Eukaryota</taxon>
        <taxon>Sar</taxon>
        <taxon>Stramenopiles</taxon>
        <taxon>Oomycota</taxon>
        <taxon>Saprolegniomycetes</taxon>
        <taxon>Saprolegniales</taxon>
        <taxon>Saprolegniaceae</taxon>
        <taxon>Saprolegnia</taxon>
    </lineage>
</organism>
<dbReference type="EMBL" id="JH767169">
    <property type="protein sequence ID" value="EQC31423.1"/>
    <property type="molecule type" value="Genomic_DNA"/>
</dbReference>
<reference evidence="1 2" key="1">
    <citation type="submission" date="2012-04" db="EMBL/GenBank/DDBJ databases">
        <title>The Genome Sequence of Saprolegnia declina VS20.</title>
        <authorList>
            <consortium name="The Broad Institute Genome Sequencing Platform"/>
            <person name="Russ C."/>
            <person name="Nusbaum C."/>
            <person name="Tyler B."/>
            <person name="van West P."/>
            <person name="Dieguez-Uribeondo J."/>
            <person name="de Bruijn I."/>
            <person name="Tripathy S."/>
            <person name="Jiang R."/>
            <person name="Young S.K."/>
            <person name="Zeng Q."/>
            <person name="Gargeya S."/>
            <person name="Fitzgerald M."/>
            <person name="Haas B."/>
            <person name="Abouelleil A."/>
            <person name="Alvarado L."/>
            <person name="Arachchi H.M."/>
            <person name="Berlin A."/>
            <person name="Chapman S.B."/>
            <person name="Goldberg J."/>
            <person name="Griggs A."/>
            <person name="Gujja S."/>
            <person name="Hansen M."/>
            <person name="Howarth C."/>
            <person name="Imamovic A."/>
            <person name="Larimer J."/>
            <person name="McCowen C."/>
            <person name="Montmayeur A."/>
            <person name="Murphy C."/>
            <person name="Neiman D."/>
            <person name="Pearson M."/>
            <person name="Priest M."/>
            <person name="Roberts A."/>
            <person name="Saif S."/>
            <person name="Shea T."/>
            <person name="Sisk P."/>
            <person name="Sykes S."/>
            <person name="Wortman J."/>
            <person name="Nusbaum C."/>
            <person name="Birren B."/>
        </authorList>
    </citation>
    <scope>NUCLEOTIDE SEQUENCE [LARGE SCALE GENOMIC DNA]</scope>
    <source>
        <strain evidence="1 2">VS20</strain>
    </source>
</reference>
<keyword evidence="2" id="KW-1185">Reference proteome</keyword>
<dbReference type="RefSeq" id="XP_008615264.1">
    <property type="nucleotide sequence ID" value="XM_008617042.1"/>
</dbReference>
<gene>
    <name evidence="1" type="ORF">SDRG_11022</name>
</gene>
<dbReference type="VEuPathDB" id="FungiDB:SDRG_11022"/>
<evidence type="ECO:0000313" key="1">
    <source>
        <dbReference type="EMBL" id="EQC31423.1"/>
    </source>
</evidence>
<accession>T0RGL3</accession>
<dbReference type="GeneID" id="19951749"/>
<dbReference type="InParanoid" id="T0RGL3"/>
<sequence length="104" mass="11554">MGLDADIPLTWRRVVLACSSYVLFFTDIPRSGFGFKTLPPGYRAATESLYANFGPYNYPIMTMTKQLNGSVTGSVPLAKVWSYKFDTCSLGLRTVVSQRNVSGW</sequence>
<dbReference type="AlphaFoldDB" id="T0RGL3"/>
<protein>
    <submittedName>
        <fullName evidence="1">Uncharacterized protein</fullName>
    </submittedName>
</protein>
<dbReference type="Proteomes" id="UP000030762">
    <property type="component" value="Unassembled WGS sequence"/>
</dbReference>
<dbReference type="OrthoDB" id="168275at2759"/>
<proteinExistence type="predicted"/>